<dbReference type="Proteomes" id="UP000626109">
    <property type="component" value="Unassembled WGS sequence"/>
</dbReference>
<dbReference type="EMBL" id="CAJNNW010001970">
    <property type="protein sequence ID" value="CAE8642326.1"/>
    <property type="molecule type" value="Genomic_DNA"/>
</dbReference>
<reference evidence="1" key="1">
    <citation type="submission" date="2021-02" db="EMBL/GenBank/DDBJ databases">
        <authorList>
            <person name="Dougan E. K."/>
            <person name="Rhodes N."/>
            <person name="Thang M."/>
            <person name="Chan C."/>
        </authorList>
    </citation>
    <scope>NUCLEOTIDE SEQUENCE</scope>
</reference>
<gene>
    <name evidence="1" type="ORF">PGLA2088_LOCUS2432</name>
</gene>
<dbReference type="AlphaFoldDB" id="A0A813HW11"/>
<name>A0A813HW11_POLGL</name>
<protein>
    <submittedName>
        <fullName evidence="1">Uncharacterized protein</fullName>
    </submittedName>
</protein>
<sequence length="165" mass="17964">MGAVFSRLPWAATGLAAATALLGIGAAVLLHGRAQKEDPAPAEAPPVLYYVPPVAQKEPEKPAEVALLDLLPELIGECPPAAKDLKQEFEQVLEKLKEGGEWTQHRLEGIYEINDKLEELIERSDWKRVLSQSGTAQSLQMQFSRLQKSFWDDSFGDVAPAACGG</sequence>
<evidence type="ECO:0000313" key="1">
    <source>
        <dbReference type="EMBL" id="CAE8642326.1"/>
    </source>
</evidence>
<comment type="caution">
    <text evidence="1">The sequence shown here is derived from an EMBL/GenBank/DDBJ whole genome shotgun (WGS) entry which is preliminary data.</text>
</comment>
<organism evidence="1 2">
    <name type="scientific">Polarella glacialis</name>
    <name type="common">Dinoflagellate</name>
    <dbReference type="NCBI Taxonomy" id="89957"/>
    <lineage>
        <taxon>Eukaryota</taxon>
        <taxon>Sar</taxon>
        <taxon>Alveolata</taxon>
        <taxon>Dinophyceae</taxon>
        <taxon>Suessiales</taxon>
        <taxon>Suessiaceae</taxon>
        <taxon>Polarella</taxon>
    </lineage>
</organism>
<evidence type="ECO:0000313" key="2">
    <source>
        <dbReference type="Proteomes" id="UP000626109"/>
    </source>
</evidence>
<accession>A0A813HW11</accession>
<proteinExistence type="predicted"/>